<gene>
    <name evidence="7" type="ORF">SPRG_07746</name>
</gene>
<proteinExistence type="predicted"/>
<keyword evidence="6" id="KW-0472">Membrane</keyword>
<evidence type="ECO:0000256" key="4">
    <source>
        <dbReference type="ARBA" id="ARBA00022827"/>
    </source>
</evidence>
<dbReference type="VEuPathDB" id="FungiDB:SPRG_07746"/>
<evidence type="ECO:0000313" key="8">
    <source>
        <dbReference type="Proteomes" id="UP000030745"/>
    </source>
</evidence>
<dbReference type="InterPro" id="IPR029041">
    <property type="entry name" value="FAD-linked_oxidoreductase-like"/>
</dbReference>
<evidence type="ECO:0000256" key="2">
    <source>
        <dbReference type="ARBA" id="ARBA00004777"/>
    </source>
</evidence>
<feature type="transmembrane region" description="Helical" evidence="6">
    <location>
        <begin position="73"/>
        <end position="93"/>
    </location>
</feature>
<dbReference type="GeneID" id="24129998"/>
<dbReference type="Pfam" id="PF02219">
    <property type="entry name" value="MTHFR"/>
    <property type="match status" value="1"/>
</dbReference>
<dbReference type="KEGG" id="spar:SPRG_07746"/>
<keyword evidence="3" id="KW-0285">Flavoprotein</keyword>
<dbReference type="GO" id="GO:0035999">
    <property type="term" value="P:tetrahydrofolate interconversion"/>
    <property type="evidence" value="ECO:0007669"/>
    <property type="project" value="UniProtKB-UniPathway"/>
</dbReference>
<feature type="transmembrane region" description="Helical" evidence="6">
    <location>
        <begin position="300"/>
        <end position="324"/>
    </location>
</feature>
<keyword evidence="5" id="KW-0560">Oxidoreductase</keyword>
<dbReference type="Gene3D" id="3.20.20.220">
    <property type="match status" value="1"/>
</dbReference>
<keyword evidence="6" id="KW-1133">Transmembrane helix</keyword>
<protein>
    <submittedName>
        <fullName evidence="7">Uncharacterized protein</fullName>
    </submittedName>
</protein>
<comment type="cofactor">
    <cofactor evidence="1">
        <name>FAD</name>
        <dbReference type="ChEBI" id="CHEBI:57692"/>
    </cofactor>
</comment>
<dbReference type="SUPFAM" id="SSF51730">
    <property type="entry name" value="FAD-linked oxidoreductase"/>
    <property type="match status" value="1"/>
</dbReference>
<keyword evidence="8" id="KW-1185">Reference proteome</keyword>
<organism evidence="7 8">
    <name type="scientific">Saprolegnia parasitica (strain CBS 223.65)</name>
    <dbReference type="NCBI Taxonomy" id="695850"/>
    <lineage>
        <taxon>Eukaryota</taxon>
        <taxon>Sar</taxon>
        <taxon>Stramenopiles</taxon>
        <taxon>Oomycota</taxon>
        <taxon>Saprolegniomycetes</taxon>
        <taxon>Saprolegniales</taxon>
        <taxon>Saprolegniaceae</taxon>
        <taxon>Saprolegnia</taxon>
    </lineage>
</organism>
<dbReference type="InterPro" id="IPR003171">
    <property type="entry name" value="Mehydrof_redctse-like"/>
</dbReference>
<keyword evidence="4" id="KW-0274">FAD</keyword>
<feature type="transmembrane region" description="Helical" evidence="6">
    <location>
        <begin position="12"/>
        <end position="35"/>
    </location>
</feature>
<evidence type="ECO:0000256" key="6">
    <source>
        <dbReference type="SAM" id="Phobius"/>
    </source>
</evidence>
<keyword evidence="6" id="KW-0812">Transmembrane</keyword>
<dbReference type="OrthoDB" id="16284at2759"/>
<name>A0A067C8D2_SAPPC</name>
<evidence type="ECO:0000256" key="5">
    <source>
        <dbReference type="ARBA" id="ARBA00023002"/>
    </source>
</evidence>
<dbReference type="GO" id="GO:0004489">
    <property type="term" value="F:methylenetetrahydrofolate reductase [NAD(P)H] activity"/>
    <property type="evidence" value="ECO:0007669"/>
    <property type="project" value="InterPro"/>
</dbReference>
<comment type="pathway">
    <text evidence="2">One-carbon metabolism; tetrahydrofolate interconversion.</text>
</comment>
<dbReference type="RefSeq" id="XP_012202130.1">
    <property type="nucleotide sequence ID" value="XM_012346740.1"/>
</dbReference>
<evidence type="ECO:0000313" key="7">
    <source>
        <dbReference type="EMBL" id="KDO27034.1"/>
    </source>
</evidence>
<feature type="transmembrane region" description="Helical" evidence="6">
    <location>
        <begin position="41"/>
        <end position="61"/>
    </location>
</feature>
<sequence length="359" mass="39436">MLLLSWQLRVFLGATSLVLLYDLVVLIALGSSYMLPFLPGAVSLSCAGASLVVGILSLVYVVRASKLATLTPLAWLSLLHVALLTAIAVTAFMCAHDPDLVTELTLEDQSFLWRVGLRGAYYPTTDTFDWTPPSDVNCSSMDGKNVTLKQRFDEAYCAKRGHVYCDSFPMRARYPSNCERGEKHNVFDVPMTNSSTLTNFCDQVTPSVLTAEPTLSALCDGCQRMHETSAFSDWIDDNCVRNARVDGLSTFCIFYRSPKIYPELSPACRYAMMKPRYDTSFADVCYHTTFPAKIQRDAKALAASAVALGAMSLVVAFFSGLEMLMHLACTNMSRGSIKNALDAAKDAGIQNILARQDDL</sequence>
<reference evidence="7 8" key="1">
    <citation type="journal article" date="2013" name="PLoS Genet.">
        <title>Distinctive expansion of potential virulence genes in the genome of the oomycete fish pathogen Saprolegnia parasitica.</title>
        <authorList>
            <person name="Jiang R.H."/>
            <person name="de Bruijn I."/>
            <person name="Haas B.J."/>
            <person name="Belmonte R."/>
            <person name="Lobach L."/>
            <person name="Christie J."/>
            <person name="van den Ackerveken G."/>
            <person name="Bottin A."/>
            <person name="Bulone V."/>
            <person name="Diaz-Moreno S.M."/>
            <person name="Dumas B."/>
            <person name="Fan L."/>
            <person name="Gaulin E."/>
            <person name="Govers F."/>
            <person name="Grenville-Briggs L.J."/>
            <person name="Horner N.R."/>
            <person name="Levin J.Z."/>
            <person name="Mammella M."/>
            <person name="Meijer H.J."/>
            <person name="Morris P."/>
            <person name="Nusbaum C."/>
            <person name="Oome S."/>
            <person name="Phillips A.J."/>
            <person name="van Rooyen D."/>
            <person name="Rzeszutek E."/>
            <person name="Saraiva M."/>
            <person name="Secombes C.J."/>
            <person name="Seidl M.F."/>
            <person name="Snel B."/>
            <person name="Stassen J.H."/>
            <person name="Sykes S."/>
            <person name="Tripathy S."/>
            <person name="van den Berg H."/>
            <person name="Vega-Arreguin J.C."/>
            <person name="Wawra S."/>
            <person name="Young S.K."/>
            <person name="Zeng Q."/>
            <person name="Dieguez-Uribeondo J."/>
            <person name="Russ C."/>
            <person name="Tyler B.M."/>
            <person name="van West P."/>
        </authorList>
    </citation>
    <scope>NUCLEOTIDE SEQUENCE [LARGE SCALE GENOMIC DNA]</scope>
    <source>
        <strain evidence="7 8">CBS 223.65</strain>
    </source>
</reference>
<accession>A0A067C8D2</accession>
<evidence type="ECO:0000256" key="3">
    <source>
        <dbReference type="ARBA" id="ARBA00022630"/>
    </source>
</evidence>
<dbReference type="Proteomes" id="UP000030745">
    <property type="component" value="Unassembled WGS sequence"/>
</dbReference>
<evidence type="ECO:0000256" key="1">
    <source>
        <dbReference type="ARBA" id="ARBA00001974"/>
    </source>
</evidence>
<dbReference type="EMBL" id="KK583219">
    <property type="protein sequence ID" value="KDO27034.1"/>
    <property type="molecule type" value="Genomic_DNA"/>
</dbReference>
<dbReference type="GO" id="GO:0006555">
    <property type="term" value="P:methionine metabolic process"/>
    <property type="evidence" value="ECO:0007669"/>
    <property type="project" value="InterPro"/>
</dbReference>
<dbReference type="AlphaFoldDB" id="A0A067C8D2"/>
<dbReference type="UniPathway" id="UPA00193"/>